<dbReference type="InterPro" id="IPR017970">
    <property type="entry name" value="Homeobox_CS"/>
</dbReference>
<evidence type="ECO:0000256" key="5">
    <source>
        <dbReference type="ARBA" id="ARBA00023015"/>
    </source>
</evidence>
<dbReference type="Proteomes" id="UP000007303">
    <property type="component" value="Unassembled WGS sequence"/>
</dbReference>
<dbReference type="PANTHER" id="PTHR45874:SF2">
    <property type="entry name" value="HOMEOBOX PROTEIN HOX-C10"/>
    <property type="match status" value="1"/>
</dbReference>
<dbReference type="GeneTree" id="ENSGT00940000160855"/>
<dbReference type="CDD" id="cd00086">
    <property type="entry name" value="homeodomain"/>
    <property type="match status" value="1"/>
</dbReference>
<feature type="DNA-binding region" description="Homeobox" evidence="10">
    <location>
        <begin position="278"/>
        <end position="337"/>
    </location>
</feature>
<keyword evidence="4" id="KW-0217">Developmental protein</keyword>
<protein>
    <submittedName>
        <fullName evidence="13">Homeobox C10a</fullName>
    </submittedName>
</protein>
<reference evidence="13" key="2">
    <citation type="submission" date="2025-08" db="UniProtKB">
        <authorList>
            <consortium name="Ensembl"/>
        </authorList>
    </citation>
    <scope>IDENTIFICATION</scope>
</reference>
<dbReference type="Ensembl" id="ENSTNIT00000000842.1">
    <property type="protein sequence ID" value="ENSTNIP00000004016.1"/>
    <property type="gene ID" value="ENSTNIG00000017168.1"/>
</dbReference>
<keyword evidence="5" id="KW-0805">Transcription regulation</keyword>
<keyword evidence="8" id="KW-0804">Transcription</keyword>
<evidence type="ECO:0000256" key="7">
    <source>
        <dbReference type="ARBA" id="ARBA00023155"/>
    </source>
</evidence>
<dbReference type="PROSITE" id="PS00027">
    <property type="entry name" value="HOMEOBOX_1"/>
    <property type="match status" value="1"/>
</dbReference>
<evidence type="ECO:0000256" key="4">
    <source>
        <dbReference type="ARBA" id="ARBA00022473"/>
    </source>
</evidence>
<comment type="similarity">
    <text evidence="3">Belongs to the Abd-B homeobox family.</text>
</comment>
<evidence type="ECO:0000313" key="13">
    <source>
        <dbReference type="Ensembl" id="ENSTNIP00000004016.1"/>
    </source>
</evidence>
<evidence type="ECO:0000256" key="8">
    <source>
        <dbReference type="ARBA" id="ARBA00023163"/>
    </source>
</evidence>
<reference evidence="14" key="1">
    <citation type="journal article" date="2004" name="Nature">
        <title>Genome duplication in the teleost fish Tetraodon nigroviridis reveals the early vertebrate proto-karyotype.</title>
        <authorList>
            <person name="Jaillon O."/>
            <person name="Aury J.-M."/>
            <person name="Brunet F."/>
            <person name="Petit J.-L."/>
            <person name="Stange-Thomann N."/>
            <person name="Mauceli E."/>
            <person name="Bouneau L."/>
            <person name="Fischer C."/>
            <person name="Ozouf-Costaz C."/>
            <person name="Bernot A."/>
            <person name="Nicaud S."/>
            <person name="Jaffe D."/>
            <person name="Fisher S."/>
            <person name="Lutfalla G."/>
            <person name="Dossat C."/>
            <person name="Segurens B."/>
            <person name="Dasilva C."/>
            <person name="Salanoubat M."/>
            <person name="Levy M."/>
            <person name="Boudet N."/>
            <person name="Castellano S."/>
            <person name="Anthouard V."/>
            <person name="Jubin C."/>
            <person name="Castelli V."/>
            <person name="Katinka M."/>
            <person name="Vacherie B."/>
            <person name="Biemont C."/>
            <person name="Skalli Z."/>
            <person name="Cattolico L."/>
            <person name="Poulain J."/>
            <person name="De Berardinis V."/>
            <person name="Cruaud C."/>
            <person name="Duprat S."/>
            <person name="Brottier P."/>
            <person name="Coutanceau J.-P."/>
            <person name="Gouzy J."/>
            <person name="Parra G."/>
            <person name="Lardier G."/>
            <person name="Chapple C."/>
            <person name="McKernan K.J."/>
            <person name="McEwan P."/>
            <person name="Bosak S."/>
            <person name="Kellis M."/>
            <person name="Volff J.-N."/>
            <person name="Guigo R."/>
            <person name="Zody M.C."/>
            <person name="Mesirov J."/>
            <person name="Lindblad-Toh K."/>
            <person name="Birren B."/>
            <person name="Nusbaum C."/>
            <person name="Kahn D."/>
            <person name="Robinson-Rechavi M."/>
            <person name="Laudet V."/>
            <person name="Schachter V."/>
            <person name="Quetier F."/>
            <person name="Saurin W."/>
            <person name="Scarpelli C."/>
            <person name="Wincker P."/>
            <person name="Lander E.S."/>
            <person name="Weissenbach J."/>
            <person name="Roest Crollius H."/>
        </authorList>
    </citation>
    <scope>NUCLEOTIDE SEQUENCE [LARGE SCALE GENOMIC DNA]</scope>
</reference>
<evidence type="ECO:0000256" key="6">
    <source>
        <dbReference type="ARBA" id="ARBA00023125"/>
    </source>
</evidence>
<dbReference type="Pfam" id="PF00046">
    <property type="entry name" value="Homeodomain"/>
    <property type="match status" value="1"/>
</dbReference>
<evidence type="ECO:0000256" key="9">
    <source>
        <dbReference type="ARBA" id="ARBA00023242"/>
    </source>
</evidence>
<evidence type="ECO:0000259" key="12">
    <source>
        <dbReference type="PROSITE" id="PS50071"/>
    </source>
</evidence>
<keyword evidence="6 10" id="KW-0238">DNA-binding</keyword>
<dbReference type="Gene3D" id="1.10.10.60">
    <property type="entry name" value="Homeodomain-like"/>
    <property type="match status" value="1"/>
</dbReference>
<dbReference type="STRING" id="99883.ENSTNIP00000004016"/>
<dbReference type="PRINTS" id="PR00024">
    <property type="entry name" value="HOMEOBOX"/>
</dbReference>
<comment type="function">
    <text evidence="1">Sequence-specific transcription factor which is part of a developmental regulatory system that provides cells with specific positional identities on the anterior-posterior axis.</text>
</comment>
<dbReference type="GO" id="GO:0000981">
    <property type="term" value="F:DNA-binding transcription factor activity, RNA polymerase II-specific"/>
    <property type="evidence" value="ECO:0007669"/>
    <property type="project" value="InterPro"/>
</dbReference>
<dbReference type="InterPro" id="IPR020479">
    <property type="entry name" value="HD_metazoa"/>
</dbReference>
<dbReference type="AlphaFoldDB" id="H3C6Z5"/>
<dbReference type="InterPro" id="IPR009057">
    <property type="entry name" value="Homeodomain-like_sf"/>
</dbReference>
<evidence type="ECO:0000313" key="14">
    <source>
        <dbReference type="Proteomes" id="UP000007303"/>
    </source>
</evidence>
<keyword evidence="7 10" id="KW-0371">Homeobox</keyword>
<evidence type="ECO:0000256" key="1">
    <source>
        <dbReference type="ARBA" id="ARBA00003263"/>
    </source>
</evidence>
<dbReference type="InterPro" id="IPR046333">
    <property type="entry name" value="HXA10/ABDB-like"/>
</dbReference>
<dbReference type="GO" id="GO:0005634">
    <property type="term" value="C:nucleus"/>
    <property type="evidence" value="ECO:0007669"/>
    <property type="project" value="UniProtKB-SubCell"/>
</dbReference>
<feature type="domain" description="Homeobox" evidence="12">
    <location>
        <begin position="276"/>
        <end position="336"/>
    </location>
</feature>
<organism evidence="13 14">
    <name type="scientific">Tetraodon nigroviridis</name>
    <name type="common">Spotted green pufferfish</name>
    <name type="synonym">Chelonodon nigroviridis</name>
    <dbReference type="NCBI Taxonomy" id="99883"/>
    <lineage>
        <taxon>Eukaryota</taxon>
        <taxon>Metazoa</taxon>
        <taxon>Chordata</taxon>
        <taxon>Craniata</taxon>
        <taxon>Vertebrata</taxon>
        <taxon>Euteleostomi</taxon>
        <taxon>Actinopterygii</taxon>
        <taxon>Neopterygii</taxon>
        <taxon>Teleostei</taxon>
        <taxon>Neoteleostei</taxon>
        <taxon>Acanthomorphata</taxon>
        <taxon>Eupercaria</taxon>
        <taxon>Tetraodontiformes</taxon>
        <taxon>Tetradontoidea</taxon>
        <taxon>Tetraodontidae</taxon>
        <taxon>Tetraodon</taxon>
    </lineage>
</organism>
<dbReference type="GO" id="GO:0000978">
    <property type="term" value="F:RNA polymerase II cis-regulatory region sequence-specific DNA binding"/>
    <property type="evidence" value="ECO:0007669"/>
    <property type="project" value="TreeGrafter"/>
</dbReference>
<dbReference type="PANTHER" id="PTHR45874">
    <property type="entry name" value="HOMEOBOX PROTEIN ABDOMINAL-B"/>
    <property type="match status" value="1"/>
</dbReference>
<dbReference type="OMA" id="RLGDNSC"/>
<dbReference type="SMART" id="SM00389">
    <property type="entry name" value="HOX"/>
    <property type="match status" value="1"/>
</dbReference>
<sequence>MSYPNNSGNFLMDPLMGGSSSFRDEGYSSNSGMYIHTAAECGYSVMRNIGKVEPSPLSKTGDVPAGSVAPSSFQDAPYLSAQPCTWTPDTKSCRDEQPVAQCLQPCSFPAGNVKEEAFCCLYQDGSNKGKQTAAPAAYIRLGDNGRGPEQTATQARGCFQMYNRGEPLLDDQRLPSACSLLHLGTSVESEPTISCSKIAKEITKDERRDEKARSDGCSEISDNEELKGRALESQHLLKPKYNKCDVLLIVNNIKTVFRNTDDASPEKTTGNWLKAKSGRKKRCPYTKHQTLELEKEFLFNMYLSRERRLEISRSINLTDRQVKIWFQNRRMKLKKLNRESQEREQSLVYNYC</sequence>
<evidence type="ECO:0000256" key="10">
    <source>
        <dbReference type="PROSITE-ProRule" id="PRU00108"/>
    </source>
</evidence>
<dbReference type="PROSITE" id="PS50071">
    <property type="entry name" value="HOMEOBOX_2"/>
    <property type="match status" value="1"/>
</dbReference>
<dbReference type="InterPro" id="IPR001356">
    <property type="entry name" value="HD"/>
</dbReference>
<proteinExistence type="inferred from homology"/>
<reference evidence="13" key="3">
    <citation type="submission" date="2025-09" db="UniProtKB">
        <authorList>
            <consortium name="Ensembl"/>
        </authorList>
    </citation>
    <scope>IDENTIFICATION</scope>
</reference>
<accession>H3C6Z5</accession>
<comment type="subcellular location">
    <subcellularLocation>
        <location evidence="2 10 11">Nucleus</location>
    </subcellularLocation>
</comment>
<evidence type="ECO:0000256" key="3">
    <source>
        <dbReference type="ARBA" id="ARBA00006317"/>
    </source>
</evidence>
<keyword evidence="14" id="KW-1185">Reference proteome</keyword>
<name>H3C6Z5_TETNG</name>
<evidence type="ECO:0000256" key="2">
    <source>
        <dbReference type="ARBA" id="ARBA00004123"/>
    </source>
</evidence>
<evidence type="ECO:0000256" key="11">
    <source>
        <dbReference type="RuleBase" id="RU000682"/>
    </source>
</evidence>
<dbReference type="SUPFAM" id="SSF46689">
    <property type="entry name" value="Homeodomain-like"/>
    <property type="match status" value="1"/>
</dbReference>
<keyword evidence="9 10" id="KW-0539">Nucleus</keyword>